<keyword evidence="3" id="KW-1185">Reference proteome</keyword>
<name>A0A8B6DIS7_MYTGA</name>
<keyword evidence="1" id="KW-0732">Signal</keyword>
<proteinExistence type="predicted"/>
<accession>A0A8B6DIS7</accession>
<comment type="caution">
    <text evidence="2">The sequence shown here is derived from an EMBL/GenBank/DDBJ whole genome shotgun (WGS) entry which is preliminary data.</text>
</comment>
<reference evidence="2" key="1">
    <citation type="submission" date="2018-11" db="EMBL/GenBank/DDBJ databases">
        <authorList>
            <person name="Alioto T."/>
            <person name="Alioto T."/>
        </authorList>
    </citation>
    <scope>NUCLEOTIDE SEQUENCE</scope>
</reference>
<gene>
    <name evidence="2" type="ORF">MGAL_10B039470</name>
</gene>
<evidence type="ECO:0000256" key="1">
    <source>
        <dbReference type="SAM" id="SignalP"/>
    </source>
</evidence>
<dbReference type="Gene3D" id="3.20.20.80">
    <property type="entry name" value="Glycosidases"/>
    <property type="match status" value="1"/>
</dbReference>
<feature type="non-terminal residue" evidence="2">
    <location>
        <position position="363"/>
    </location>
</feature>
<evidence type="ECO:0000313" key="3">
    <source>
        <dbReference type="Proteomes" id="UP000596742"/>
    </source>
</evidence>
<protein>
    <recommendedName>
        <fullName evidence="4">C-type lectin domain-containing protein</fullName>
    </recommendedName>
</protein>
<evidence type="ECO:0008006" key="4">
    <source>
        <dbReference type="Google" id="ProtNLM"/>
    </source>
</evidence>
<dbReference type="Proteomes" id="UP000596742">
    <property type="component" value="Unassembled WGS sequence"/>
</dbReference>
<feature type="signal peptide" evidence="1">
    <location>
        <begin position="1"/>
        <end position="17"/>
    </location>
</feature>
<dbReference type="EMBL" id="UYJE01003414">
    <property type="protein sequence ID" value="VDI19080.1"/>
    <property type="molecule type" value="Genomic_DNA"/>
</dbReference>
<feature type="chain" id="PRO_5032687770" description="C-type lectin domain-containing protein" evidence="1">
    <location>
        <begin position="18"/>
        <end position="363"/>
    </location>
</feature>
<organism evidence="2 3">
    <name type="scientific">Mytilus galloprovincialis</name>
    <name type="common">Mediterranean mussel</name>
    <dbReference type="NCBI Taxonomy" id="29158"/>
    <lineage>
        <taxon>Eukaryota</taxon>
        <taxon>Metazoa</taxon>
        <taxon>Spiralia</taxon>
        <taxon>Lophotrochozoa</taxon>
        <taxon>Mollusca</taxon>
        <taxon>Bivalvia</taxon>
        <taxon>Autobranchia</taxon>
        <taxon>Pteriomorphia</taxon>
        <taxon>Mytilida</taxon>
        <taxon>Mytiloidea</taxon>
        <taxon>Mytilidae</taxon>
        <taxon>Mytilinae</taxon>
        <taxon>Mytilus</taxon>
    </lineage>
</organism>
<dbReference type="OrthoDB" id="550577at2759"/>
<sequence length="363" mass="42216">MLATWISLLSICSSVFAGTWSNPNCAPGRNTIVHLFEWKWSDIAAECERFLGPYGYCGVQFHQLSILFKRALAVKFMFTDLNQILIFDSRRHLSSDDHISDMKNKCLSSFFFIYLEASAPLMLFEHEKKTTKRFLLITKSERFLKLADDPREYHDLTITTDDLFGIIFIIKNRLLHEYGGILSRQYNISNAILEFIARLLLVTFLINIDHDKKIRQTTVIQNCMQILLHLVQGRVSHVSINPTIFQNSNIFVFVLLCCNTTVRAEFESYNTTIFFRSLTEERSLLFIFMSLFQNETSHINENGEIKSSKTPNENKSCYIPDLFHNYCFLTRIINSPTKSRMFFPNISASLKKKHLPQRINTIV</sequence>
<evidence type="ECO:0000313" key="2">
    <source>
        <dbReference type="EMBL" id="VDI19080.1"/>
    </source>
</evidence>
<dbReference type="AlphaFoldDB" id="A0A8B6DIS7"/>